<proteinExistence type="predicted"/>
<evidence type="ECO:0000313" key="4">
    <source>
        <dbReference type="Proteomes" id="UP000593737"/>
    </source>
</evidence>
<dbReference type="Proteomes" id="UP000593737">
    <property type="component" value="Chromosome"/>
</dbReference>
<gene>
    <name evidence="3" type="ORF">Nkreftii_003015</name>
</gene>
<feature type="domain" description="Rhamnogalacturonan lyase" evidence="2">
    <location>
        <begin position="220"/>
        <end position="269"/>
    </location>
</feature>
<evidence type="ECO:0000313" key="3">
    <source>
        <dbReference type="EMBL" id="QPD05241.1"/>
    </source>
</evidence>
<dbReference type="KEGG" id="nkf:Nkreftii_003015"/>
<protein>
    <recommendedName>
        <fullName evidence="2">Rhamnogalacturonan lyase domain-containing protein</fullName>
    </recommendedName>
</protein>
<evidence type="ECO:0000256" key="1">
    <source>
        <dbReference type="SAM" id="SignalP"/>
    </source>
</evidence>
<dbReference type="EMBL" id="CP047423">
    <property type="protein sequence ID" value="QPD05241.1"/>
    <property type="molecule type" value="Genomic_DNA"/>
</dbReference>
<dbReference type="Gene3D" id="2.60.40.1120">
    <property type="entry name" value="Carboxypeptidase-like, regulatory domain"/>
    <property type="match status" value="1"/>
</dbReference>
<dbReference type="AlphaFoldDB" id="A0A7S8FGE3"/>
<keyword evidence="1" id="KW-0732">Signal</keyword>
<name>A0A7S8FGE3_9BACT</name>
<evidence type="ECO:0000259" key="2">
    <source>
        <dbReference type="Pfam" id="PF14686"/>
    </source>
</evidence>
<dbReference type="GO" id="GO:0030246">
    <property type="term" value="F:carbohydrate binding"/>
    <property type="evidence" value="ECO:0007669"/>
    <property type="project" value="InterPro"/>
</dbReference>
<reference evidence="3 4" key="1">
    <citation type="journal article" date="2020" name="ISME J.">
        <title>Enrichment and physiological characterization of a novel comammox Nitrospira indicates ammonium inhibition of complete nitrification.</title>
        <authorList>
            <person name="Sakoula D."/>
            <person name="Koch H."/>
            <person name="Frank J."/>
            <person name="Jetten M.S.M."/>
            <person name="van Kessel M.A.H.J."/>
            <person name="Lucker S."/>
        </authorList>
    </citation>
    <scope>NUCLEOTIDE SEQUENCE [LARGE SCALE GENOMIC DNA]</scope>
    <source>
        <strain evidence="3">Comreactor17</strain>
    </source>
</reference>
<organism evidence="3 4">
    <name type="scientific">Candidatus Nitrospira kreftii</name>
    <dbReference type="NCBI Taxonomy" id="2652173"/>
    <lineage>
        <taxon>Bacteria</taxon>
        <taxon>Pseudomonadati</taxon>
        <taxon>Nitrospirota</taxon>
        <taxon>Nitrospiria</taxon>
        <taxon>Nitrospirales</taxon>
        <taxon>Nitrospiraceae</taxon>
        <taxon>Nitrospira</taxon>
    </lineage>
</organism>
<dbReference type="Pfam" id="PF14686">
    <property type="entry name" value="fn3_3"/>
    <property type="match status" value="1"/>
</dbReference>
<feature type="signal peptide" evidence="1">
    <location>
        <begin position="1"/>
        <end position="27"/>
    </location>
</feature>
<dbReference type="InterPro" id="IPR029413">
    <property type="entry name" value="RG-lyase_II"/>
</dbReference>
<dbReference type="InterPro" id="IPR013784">
    <property type="entry name" value="Carb-bd-like_fold"/>
</dbReference>
<accession>A0A7S8FGE3</accession>
<dbReference type="SUPFAM" id="SSF49452">
    <property type="entry name" value="Starch-binding domain-like"/>
    <property type="match status" value="1"/>
</dbReference>
<feature type="chain" id="PRO_5032768606" description="Rhamnogalacturonan lyase domain-containing protein" evidence="1">
    <location>
        <begin position="28"/>
        <end position="316"/>
    </location>
</feature>
<sequence>MRTVVRQILIIACAYALSLVSVPHSEAYQEISLPESGSLSGTVNLDGKVPMPKGYNLTTLPDAIYCGRISDGKGWRLLQPFDIGPKGEFRRVVVFLDGIDKGKPFGAYQPPKIEAVDCLFRPFINLVRDLHDVVVVNMDPAMHDIQAYETSHLGPRVLFNVPLPISKRYPREAGLSAHFHKHYEGTPIVQSVKMTKGRKVFTMQCGFHAYMESWALVADHPYFAIADEEGRFDLTDVPPGTYTVKVWHPYIRDDIEQTVTIEPNKQTTVALKVEAPSGRLYANQMVENAYVRYTITEDVQSQIVPTLEKQRIDAGQ</sequence>